<dbReference type="Pfam" id="PF18911">
    <property type="entry name" value="PKD_4"/>
    <property type="match status" value="3"/>
</dbReference>
<proteinExistence type="predicted"/>
<sequence>MVLKRYILVVICLSAIISKAYGQPCGLPPIPGLVVTNNGAGCAPLNTEIRTEFTNLNAGSVITVDWGDGSPVDTYTSTATNLNTTMTHAYPRNFNVCEYTITATAVKNCDDSPSATINADITVWDDDQTGMDISGPFYVCQGFAANIQFTDLSAWNCFPGTGLPNRDPRTLQWIYGINGSNLQGVTVAGSPSPPIINGTPYTAANPGSQSLQITVPADRGGGVPHNIGDFFEVQLNNWNFCNPYPTFAPVTTTGQIVIVDAVNPDFITRLDNASGTVKTQFCPGDVVYLDNETPGSNNYNWEIFDGPNDTDPPAGTSTNRNTTVTFSTPGTKLIRLTAQRIGVIGNCDVTIDRTIDIVPVPIADIQINAQPSSDDVFQLCEDISLPAGYAVTFSDVSTGYSANTEFYMDIYDENDSLRFFFSSNFIPISPKTVNIANPGVHKAILRVVDPVTTCETSDTAYVEVYSRPTASFEIDGSMNICDGEIVDFKDLSQNFTTIWSGIPSDTITEWRWWFDYNGNPASAPDAVINTGSSGDISHTFPSTGTYDVRLQVSKPFTGVCEVDTIIQIVVRDVPNASFTPDITEGCPDLPVTLTNTSFPQPGGITINYDWIIGDLFNGTYDTIPYLNPVNDTTFMFSHTRGDNSNHQYTVQLKAVSNFGCESYSTPETITVYPAPQSGFTSDFDPFDQNCSPVPVNFEVNASTQSIPNIDFYRWIINDGAGTIDTVIQSNTNPTLLYNFTNTTQTILNYTVTLQVELTTVGCVIPSNQLVRVNPIPSSQFTHTVIDEDCDFVTVNIDALQKGLPAYNWTLSAPTINSPIFDDNFDLIFDRPLNSGSDLTVTMTLRTENITNCESVITTETFIIPKKDNIPVDLDLISSNDGCHAYVAQFENNTLLTPPGTTWDLYVTQGSGIPELVTGDVAGSLTPGAGTFSYQFTAPGNYLIELVATSPLGCTFKDNTNVTVYNDVTAAFDPNILEGCGPLSVLMNENSFNAINIQSKFWTIVDVTNGTTILPRTDTTLIAYTFENQTNNSIDYAITLDIVSNNNCTDDSTIVVTVHPESDANFSILGPDPSCTPYEVSFENISDNPVGTVYTWSWGDGTSTTVSDTDPGYDPVISHTFTNPSYTADRNVSVTLSASTPNGCRADTTLSITLNPMVLSDFLPDRTIGCAPLTVNFDNLSMGNTSTNSAWYYTDLSSGSRIQFSTDLHTSFIFDNNTTGDKQYLVEYEAENNGGCKDISSVVITVNPEVVADFTNNGPSEACTPHTATFTNNDIRQDVIYVWSWGDGTPNDTTTVETTIDHIFENNSTIAARNYGITLTAIHTITDCRVSQSKTIEVFPYIDIRIEQDTPQGCAPLWVNFTNNTSGIGLTHKWYYRVKGTTDELEIKDTKFASFELDNKTQEPIIYEIVYEVENAHGCRLTKMFDAEVYPELIPMFSADPERQVLPNKTVTVTNLTNPGDWVFHWDFGDGNGTSTLKDPPAYEYATYGDYLITLTVTDPDADCVAEISQLISIEPIVPVVDFDYDPETGCQPLTVNFKNLTQHADASSYEWDFGDGIGSSFAENPSYTYYKPGIYTVKLSASNEIGIRVTETKEEIIEVYPLPRASFVTRPSIVYLPDGPVFTQNLSVGASEYIWDFGDGTIYEEFEPQHIYENPGTYDIKLIAISEYGCRDTLLIEQAVTAINGGQVKVPNAFTPKLDGPPAQSSTFASNDIFLPLIEGVTEYKMQVYNRWGELIFETQDQTQGWDGYYNGRLSPQGVYLYKLDLKFINGQSTTRVGDVTLIR</sequence>
<evidence type="ECO:0000256" key="3">
    <source>
        <dbReference type="ARBA" id="ARBA00022737"/>
    </source>
</evidence>
<evidence type="ECO:0000256" key="2">
    <source>
        <dbReference type="ARBA" id="ARBA00022692"/>
    </source>
</evidence>
<keyword evidence="9" id="KW-1185">Reference proteome</keyword>
<dbReference type="InterPro" id="IPR022409">
    <property type="entry name" value="PKD/Chitinase_dom"/>
</dbReference>
<name>A0ABT8KUW0_9BACT</name>
<feature type="domain" description="PKD" evidence="7">
    <location>
        <begin position="1085"/>
        <end position="1153"/>
    </location>
</feature>
<dbReference type="Gene3D" id="2.60.40.10">
    <property type="entry name" value="Immunoglobulins"/>
    <property type="match status" value="9"/>
</dbReference>
<feature type="signal peptide" evidence="6">
    <location>
        <begin position="1"/>
        <end position="22"/>
    </location>
</feature>
<dbReference type="SMART" id="SM00089">
    <property type="entry name" value="PKD"/>
    <property type="match status" value="8"/>
</dbReference>
<dbReference type="InterPro" id="IPR026341">
    <property type="entry name" value="T9SS_type_B"/>
</dbReference>
<dbReference type="NCBIfam" id="TIGR04131">
    <property type="entry name" value="Bac_Flav_CTERM"/>
    <property type="match status" value="1"/>
</dbReference>
<dbReference type="CDD" id="cd00146">
    <property type="entry name" value="PKD"/>
    <property type="match status" value="2"/>
</dbReference>
<dbReference type="SUPFAM" id="SSF49299">
    <property type="entry name" value="PKD domain"/>
    <property type="match status" value="7"/>
</dbReference>
<comment type="subcellular location">
    <subcellularLocation>
        <location evidence="1">Membrane</location>
        <topology evidence="1">Multi-pass membrane protein</topology>
    </subcellularLocation>
</comment>
<dbReference type="RefSeq" id="WP_346753288.1">
    <property type="nucleotide sequence ID" value="NZ_JAUJEA010000006.1"/>
</dbReference>
<feature type="chain" id="PRO_5045211433" evidence="6">
    <location>
        <begin position="23"/>
        <end position="1784"/>
    </location>
</feature>
<dbReference type="InterPro" id="IPR013783">
    <property type="entry name" value="Ig-like_fold"/>
</dbReference>
<keyword evidence="4" id="KW-1133">Transmembrane helix</keyword>
<evidence type="ECO:0000256" key="4">
    <source>
        <dbReference type="ARBA" id="ARBA00022989"/>
    </source>
</evidence>
<reference evidence="8" key="1">
    <citation type="submission" date="2023-06" db="EMBL/GenBank/DDBJ databases">
        <title>Genomic of Parafulvivirga corallium.</title>
        <authorList>
            <person name="Wang G."/>
        </authorList>
    </citation>
    <scope>NUCLEOTIDE SEQUENCE</scope>
    <source>
        <strain evidence="8">BMA10</strain>
    </source>
</reference>
<evidence type="ECO:0000313" key="9">
    <source>
        <dbReference type="Proteomes" id="UP001172082"/>
    </source>
</evidence>
<keyword evidence="5" id="KW-0472">Membrane</keyword>
<dbReference type="Proteomes" id="UP001172082">
    <property type="component" value="Unassembled WGS sequence"/>
</dbReference>
<dbReference type="PANTHER" id="PTHR46730:SF4">
    <property type="entry name" value="POLYCYSTIC KIDNEY DISEASE PROTEIN 1-LIKE 1"/>
    <property type="match status" value="1"/>
</dbReference>
<dbReference type="PROSITE" id="PS50093">
    <property type="entry name" value="PKD"/>
    <property type="match status" value="4"/>
</dbReference>
<evidence type="ECO:0000256" key="6">
    <source>
        <dbReference type="SAM" id="SignalP"/>
    </source>
</evidence>
<dbReference type="InterPro" id="IPR035986">
    <property type="entry name" value="PKD_dom_sf"/>
</dbReference>
<keyword evidence="2" id="KW-0812">Transmembrane</keyword>
<evidence type="ECO:0000256" key="1">
    <source>
        <dbReference type="ARBA" id="ARBA00004141"/>
    </source>
</evidence>
<dbReference type="InterPro" id="IPR000601">
    <property type="entry name" value="PKD_dom"/>
</dbReference>
<comment type="caution">
    <text evidence="8">The sequence shown here is derived from an EMBL/GenBank/DDBJ whole genome shotgun (WGS) entry which is preliminary data.</text>
</comment>
<evidence type="ECO:0000256" key="5">
    <source>
        <dbReference type="ARBA" id="ARBA00023136"/>
    </source>
</evidence>
<feature type="domain" description="PKD" evidence="7">
    <location>
        <begin position="1457"/>
        <end position="1498"/>
    </location>
</feature>
<evidence type="ECO:0000313" key="8">
    <source>
        <dbReference type="EMBL" id="MDN5203265.1"/>
    </source>
</evidence>
<feature type="domain" description="PKD" evidence="7">
    <location>
        <begin position="1603"/>
        <end position="1669"/>
    </location>
</feature>
<dbReference type="EMBL" id="JAUJEA010000006">
    <property type="protein sequence ID" value="MDN5203265.1"/>
    <property type="molecule type" value="Genomic_DNA"/>
</dbReference>
<keyword evidence="6" id="KW-0732">Signal</keyword>
<organism evidence="8 9">
    <name type="scientific">Splendidivirga corallicola</name>
    <dbReference type="NCBI Taxonomy" id="3051826"/>
    <lineage>
        <taxon>Bacteria</taxon>
        <taxon>Pseudomonadati</taxon>
        <taxon>Bacteroidota</taxon>
        <taxon>Cytophagia</taxon>
        <taxon>Cytophagales</taxon>
        <taxon>Splendidivirgaceae</taxon>
        <taxon>Splendidivirga</taxon>
    </lineage>
</organism>
<dbReference type="Pfam" id="PF13585">
    <property type="entry name" value="CHU_C"/>
    <property type="match status" value="1"/>
</dbReference>
<keyword evidence="3" id="KW-0677">Repeat</keyword>
<dbReference type="PANTHER" id="PTHR46730">
    <property type="entry name" value="POLYCYSTIN-1"/>
    <property type="match status" value="1"/>
</dbReference>
<evidence type="ECO:0000259" key="7">
    <source>
        <dbReference type="PROSITE" id="PS50093"/>
    </source>
</evidence>
<accession>A0ABT8KUW0</accession>
<feature type="domain" description="PKD" evidence="7">
    <location>
        <begin position="1518"/>
        <end position="1599"/>
    </location>
</feature>
<gene>
    <name evidence="8" type="ORF">QQ008_17880</name>
</gene>
<protein>
    <submittedName>
        <fullName evidence="8">PKD domain-containing protein</fullName>
    </submittedName>
</protein>